<dbReference type="EMBL" id="SLUN01000037">
    <property type="protein sequence ID" value="TCL59789.1"/>
    <property type="molecule type" value="Genomic_DNA"/>
</dbReference>
<reference evidence="2 3" key="1">
    <citation type="submission" date="2019-03" db="EMBL/GenBank/DDBJ databases">
        <title>Genomic Encyclopedia of Type Strains, Phase IV (KMG-IV): sequencing the most valuable type-strain genomes for metagenomic binning, comparative biology and taxonomic classification.</title>
        <authorList>
            <person name="Goeker M."/>
        </authorList>
    </citation>
    <scope>NUCLEOTIDE SEQUENCE [LARGE SCALE GENOMIC DNA]</scope>
    <source>
        <strain evidence="2 3">LX-B</strain>
    </source>
</reference>
<evidence type="ECO:0000256" key="1">
    <source>
        <dbReference type="SAM" id="Phobius"/>
    </source>
</evidence>
<evidence type="ECO:0008006" key="4">
    <source>
        <dbReference type="Google" id="ProtNLM"/>
    </source>
</evidence>
<comment type="caution">
    <text evidence="2">The sequence shown here is derived from an EMBL/GenBank/DDBJ whole genome shotgun (WGS) entry which is preliminary data.</text>
</comment>
<feature type="transmembrane region" description="Helical" evidence="1">
    <location>
        <begin position="315"/>
        <end position="335"/>
    </location>
</feature>
<evidence type="ECO:0000313" key="2">
    <source>
        <dbReference type="EMBL" id="TCL59789.1"/>
    </source>
</evidence>
<keyword evidence="1" id="KW-0472">Membrane</keyword>
<gene>
    <name evidence="2" type="ORF">EDC14_103726</name>
</gene>
<keyword evidence="3" id="KW-1185">Reference proteome</keyword>
<dbReference type="RefSeq" id="WP_243663072.1">
    <property type="nucleotide sequence ID" value="NZ_SLUN01000037.1"/>
</dbReference>
<dbReference type="Proteomes" id="UP000295008">
    <property type="component" value="Unassembled WGS sequence"/>
</dbReference>
<keyword evidence="1" id="KW-0812">Transmembrane</keyword>
<feature type="transmembrane region" description="Helical" evidence="1">
    <location>
        <begin position="129"/>
        <end position="156"/>
    </location>
</feature>
<feature type="transmembrane region" description="Helical" evidence="1">
    <location>
        <begin position="20"/>
        <end position="41"/>
    </location>
</feature>
<feature type="transmembrane region" description="Helical" evidence="1">
    <location>
        <begin position="208"/>
        <end position="227"/>
    </location>
</feature>
<feature type="transmembrane region" description="Helical" evidence="1">
    <location>
        <begin position="48"/>
        <end position="70"/>
    </location>
</feature>
<feature type="transmembrane region" description="Helical" evidence="1">
    <location>
        <begin position="162"/>
        <end position="187"/>
    </location>
</feature>
<accession>A0A4R1R326</accession>
<keyword evidence="1" id="KW-1133">Transmembrane helix</keyword>
<name>A0A4R1R326_HYDET</name>
<evidence type="ECO:0000313" key="3">
    <source>
        <dbReference type="Proteomes" id="UP000295008"/>
    </source>
</evidence>
<feature type="transmembrane region" description="Helical" evidence="1">
    <location>
        <begin position="347"/>
        <end position="372"/>
    </location>
</feature>
<protein>
    <recommendedName>
        <fullName evidence="4">Citrate transporter</fullName>
    </recommendedName>
</protein>
<feature type="transmembrane region" description="Helical" evidence="1">
    <location>
        <begin position="254"/>
        <end position="272"/>
    </location>
</feature>
<feature type="transmembrane region" description="Helical" evidence="1">
    <location>
        <begin position="439"/>
        <end position="458"/>
    </location>
</feature>
<feature type="transmembrane region" description="Helical" evidence="1">
    <location>
        <begin position="279"/>
        <end position="295"/>
    </location>
</feature>
<feature type="transmembrane region" description="Helical" evidence="1">
    <location>
        <begin position="90"/>
        <end position="108"/>
    </location>
</feature>
<organism evidence="2 3">
    <name type="scientific">Hydrogenispora ethanolica</name>
    <dbReference type="NCBI Taxonomy" id="1082276"/>
    <lineage>
        <taxon>Bacteria</taxon>
        <taxon>Bacillati</taxon>
        <taxon>Bacillota</taxon>
        <taxon>Hydrogenispora</taxon>
    </lineage>
</organism>
<proteinExistence type="predicted"/>
<sequence>MKQPNNQFQTEPQNAVKGDGLLMVTSIFILLLFLVIALLMVTRKLPTILALPILAVGVAAIAGVPLIAVGKDGNDTGLLNFVVQGGATKLGVAYCAVILGAWLGQFMNQTGISKTIIKGAAELGGDRPFLVTILVTIAVSLLFTTIDGIGAVIMIATIAMPIMISVGVPALIGACMFIFAMAIGGIINMSNWAFYTTATGVQQSQVQAFAVTMAVLTAVVALIFAIVEFKRSGTKFAWAVQTNPGIPKGEFVKAPMLSLLTPLIPIVFVIGLKWPILPAFLMGLLWCFVTVWLFSPQKDLGKLLSLLTKSAFEGMTDSAPAVLLMIGIGMVLNSFMHPQVSQSISPFLKVIIPGNPVAYVLFFAILAPLALYRGPLNMWGLGSGVAAVIIGLKVLPAPAVFSAFLATERVQSIGDPTNTHNVWFANYVGTDVNKILLKVLPYIWSLAVVGLIIAAFMWF</sequence>
<dbReference type="AlphaFoldDB" id="A0A4R1R326"/>
<feature type="transmembrane region" description="Helical" evidence="1">
    <location>
        <begin position="384"/>
        <end position="406"/>
    </location>
</feature>